<accession>A0A1Y6IZ97</accession>
<organism evidence="11 12">
    <name type="scientific">Vibrio mangrovi</name>
    <dbReference type="NCBI Taxonomy" id="474394"/>
    <lineage>
        <taxon>Bacteria</taxon>
        <taxon>Pseudomonadati</taxon>
        <taxon>Pseudomonadota</taxon>
        <taxon>Gammaproteobacteria</taxon>
        <taxon>Vibrionales</taxon>
        <taxon>Vibrionaceae</taxon>
        <taxon>Vibrio</taxon>
    </lineage>
</organism>
<gene>
    <name evidence="8 11" type="primary">ectA</name>
    <name evidence="10" type="ORF">SBX37_19710</name>
    <name evidence="11" type="ORF">VIM7927_04346</name>
</gene>
<dbReference type="Gene3D" id="3.40.630.30">
    <property type="match status" value="1"/>
</dbReference>
<dbReference type="EMBL" id="JAWRCO010000002">
    <property type="protein sequence ID" value="MDW6005093.1"/>
    <property type="molecule type" value="Genomic_DNA"/>
</dbReference>
<dbReference type="Proteomes" id="UP001283366">
    <property type="component" value="Unassembled WGS sequence"/>
</dbReference>
<evidence type="ECO:0000259" key="9">
    <source>
        <dbReference type="PROSITE" id="PS51186"/>
    </source>
</evidence>
<dbReference type="PROSITE" id="PS51186">
    <property type="entry name" value="GNAT"/>
    <property type="match status" value="1"/>
</dbReference>
<dbReference type="InterPro" id="IPR016181">
    <property type="entry name" value="Acyl_CoA_acyltransferase"/>
</dbReference>
<comment type="similarity">
    <text evidence="2 8">Belongs to the acetyltransferase family. EctA subfamily.</text>
</comment>
<evidence type="ECO:0000256" key="7">
    <source>
        <dbReference type="ARBA" id="ARBA00048924"/>
    </source>
</evidence>
<dbReference type="OrthoDB" id="2436196at2"/>
<evidence type="ECO:0000313" key="11">
    <source>
        <dbReference type="EMBL" id="SMS02984.1"/>
    </source>
</evidence>
<evidence type="ECO:0000313" key="13">
    <source>
        <dbReference type="Proteomes" id="UP001283366"/>
    </source>
</evidence>
<dbReference type="EMBL" id="FXXI01000015">
    <property type="protein sequence ID" value="SMS02984.1"/>
    <property type="molecule type" value="Genomic_DNA"/>
</dbReference>
<name>A0A1Y6IZ97_9VIBR</name>
<evidence type="ECO:0000256" key="5">
    <source>
        <dbReference type="ARBA" id="ARBA00022679"/>
    </source>
</evidence>
<dbReference type="RefSeq" id="WP_087482980.1">
    <property type="nucleotide sequence ID" value="NZ_AP024884.1"/>
</dbReference>
<dbReference type="CDD" id="cd04301">
    <property type="entry name" value="NAT_SF"/>
    <property type="match status" value="1"/>
</dbReference>
<evidence type="ECO:0000256" key="6">
    <source>
        <dbReference type="ARBA" id="ARBA00023315"/>
    </source>
</evidence>
<feature type="domain" description="N-acetyltransferase" evidence="9">
    <location>
        <begin position="22"/>
        <end position="178"/>
    </location>
</feature>
<dbReference type="UniPathway" id="UPA00067">
    <property type="reaction ID" value="UER00122"/>
</dbReference>
<dbReference type="InterPro" id="IPR000182">
    <property type="entry name" value="GNAT_dom"/>
</dbReference>
<keyword evidence="6 8" id="KW-0012">Acyltransferase</keyword>
<evidence type="ECO:0000256" key="3">
    <source>
        <dbReference type="ARBA" id="ARBA00012355"/>
    </source>
</evidence>
<evidence type="ECO:0000256" key="4">
    <source>
        <dbReference type="ARBA" id="ARBA00017935"/>
    </source>
</evidence>
<protein>
    <recommendedName>
        <fullName evidence="4 8">L-2,4-diaminobutyric acid acetyltransferase</fullName>
        <shortName evidence="8">DABA acetyltransferase</shortName>
        <ecNumber evidence="3 8">2.3.1.178</ecNumber>
    </recommendedName>
</protein>
<dbReference type="GO" id="GO:0019491">
    <property type="term" value="P:ectoine biosynthetic process"/>
    <property type="evidence" value="ECO:0007669"/>
    <property type="project" value="UniProtKB-UniPathway"/>
</dbReference>
<keyword evidence="13" id="KW-1185">Reference proteome</keyword>
<dbReference type="InterPro" id="IPR012772">
    <property type="entry name" value="Ectoine_EctA"/>
</dbReference>
<dbReference type="NCBIfam" id="TIGR02406">
    <property type="entry name" value="ectoine_EctA"/>
    <property type="match status" value="1"/>
</dbReference>
<comment type="pathway">
    <text evidence="1 8">Amine and polyamine biosynthesis; ectoine biosynthesis; L-ectoine from L-aspartate 4-semialdehyde: step 2/3.</text>
</comment>
<evidence type="ECO:0000313" key="10">
    <source>
        <dbReference type="EMBL" id="MDW6005093.1"/>
    </source>
</evidence>
<proteinExistence type="inferred from homology"/>
<dbReference type="GO" id="GO:0033816">
    <property type="term" value="F:diaminobutyrate acetyltransferase activity"/>
    <property type="evidence" value="ECO:0007669"/>
    <property type="project" value="UniProtKB-EC"/>
</dbReference>
<dbReference type="EC" id="2.3.1.178" evidence="3 8"/>
<dbReference type="SUPFAM" id="SSF55729">
    <property type="entry name" value="Acyl-CoA N-acyltransferases (Nat)"/>
    <property type="match status" value="1"/>
</dbReference>
<sequence>MITNTRCSDVALAISESQNSTWVLRTPIRSDGQRVHELVSLCPPLDENSAYCNFLQSIHFQKTCILAEQHNDVLGFISAYRKPDCSSELFIWQVAVHPAARGKGLAFEMLNALVSQAHLHDIEAIETTITKDNQGSWSLFKKFDRSFGLQGQVSTFLDETRHFDGQHETEYLYRIPLKSMSQK</sequence>
<dbReference type="Pfam" id="PF00583">
    <property type="entry name" value="Acetyltransf_1"/>
    <property type="match status" value="1"/>
</dbReference>
<dbReference type="Proteomes" id="UP000196125">
    <property type="component" value="Unassembled WGS sequence"/>
</dbReference>
<reference evidence="11 12" key="1">
    <citation type="submission" date="2017-05" db="EMBL/GenBank/DDBJ databases">
        <authorList>
            <person name="Song R."/>
            <person name="Chenine A.L."/>
            <person name="Ruprecht R.M."/>
        </authorList>
    </citation>
    <scope>NUCLEOTIDE SEQUENCE [LARGE SCALE GENOMIC DNA]</scope>
    <source>
        <strain evidence="11 12">CECT 7927</strain>
    </source>
</reference>
<comment type="catalytic activity">
    <reaction evidence="7 8">
        <text>L-2,4-diaminobutanoate + acetyl-CoA = (2S)-4-acetamido-2-aminobutanoate + CoA + H(+)</text>
        <dbReference type="Rhea" id="RHEA:16901"/>
        <dbReference type="ChEBI" id="CHEBI:15378"/>
        <dbReference type="ChEBI" id="CHEBI:57287"/>
        <dbReference type="ChEBI" id="CHEBI:57288"/>
        <dbReference type="ChEBI" id="CHEBI:58761"/>
        <dbReference type="ChEBI" id="CHEBI:58929"/>
        <dbReference type="EC" id="2.3.1.178"/>
    </reaction>
</comment>
<reference evidence="10 13" key="2">
    <citation type="submission" date="2023-11" db="EMBL/GenBank/DDBJ databases">
        <title>Plant-associative lifestyle of Vibrio porteresiae and its evolutionary dynamics.</title>
        <authorList>
            <person name="Rameshkumar N."/>
            <person name="Kirti K."/>
        </authorList>
    </citation>
    <scope>NUCLEOTIDE SEQUENCE [LARGE SCALE GENOMIC DNA]</scope>
    <source>
        <strain evidence="10 13">MSSRF38</strain>
    </source>
</reference>
<dbReference type="AlphaFoldDB" id="A0A1Y6IZ97"/>
<comment type="function">
    <text evidence="8">Catalyzes the acetylation of L-2,4-diaminobutyrate (DABA) to gamma-N-acetyl-alpha,gamma-diaminobutyric acid (ADABA) with acetyl coenzyme A.</text>
</comment>
<keyword evidence="5 8" id="KW-0808">Transferase</keyword>
<evidence type="ECO:0000256" key="2">
    <source>
        <dbReference type="ARBA" id="ARBA00010712"/>
    </source>
</evidence>
<evidence type="ECO:0000256" key="1">
    <source>
        <dbReference type="ARBA" id="ARBA00004978"/>
    </source>
</evidence>
<evidence type="ECO:0000256" key="8">
    <source>
        <dbReference type="RuleBase" id="RU365045"/>
    </source>
</evidence>
<evidence type="ECO:0000313" key="12">
    <source>
        <dbReference type="Proteomes" id="UP000196125"/>
    </source>
</evidence>